<comment type="similarity">
    <text evidence="1">Belongs to the short-chain dehydrogenases/reductases (SDR) family.</text>
</comment>
<reference evidence="5" key="1">
    <citation type="submission" date="2019-06" db="EMBL/GenBank/DDBJ databases">
        <authorList>
            <person name="Broberg M."/>
        </authorList>
    </citation>
    <scope>NUCLEOTIDE SEQUENCE [LARGE SCALE GENOMIC DNA]</scope>
</reference>
<keyword evidence="2" id="KW-0521">NADP</keyword>
<dbReference type="Proteomes" id="UP000775872">
    <property type="component" value="Unassembled WGS sequence"/>
</dbReference>
<dbReference type="PANTHER" id="PTHR44229">
    <property type="entry name" value="15-HYDROXYPROSTAGLANDIN DEHYDROGENASE [NAD(+)]"/>
    <property type="match status" value="1"/>
</dbReference>
<dbReference type="PANTHER" id="PTHR44229:SF4">
    <property type="entry name" value="15-HYDROXYPROSTAGLANDIN DEHYDROGENASE [NAD(+)]"/>
    <property type="match status" value="1"/>
</dbReference>
<reference evidence="4 5" key="2">
    <citation type="submission" date="2021-10" db="EMBL/GenBank/DDBJ databases">
        <authorList>
            <person name="Piombo E."/>
        </authorList>
    </citation>
    <scope>NUCLEOTIDE SEQUENCE [LARGE SCALE GENOMIC DNA]</scope>
</reference>
<evidence type="ECO:0000256" key="3">
    <source>
        <dbReference type="ARBA" id="ARBA00023002"/>
    </source>
</evidence>
<dbReference type="PRINTS" id="PR00081">
    <property type="entry name" value="GDHRDH"/>
</dbReference>
<dbReference type="InterPro" id="IPR020904">
    <property type="entry name" value="Sc_DH/Rdtase_CS"/>
</dbReference>
<dbReference type="OrthoDB" id="5296at2759"/>
<dbReference type="GO" id="GO:0016616">
    <property type="term" value="F:oxidoreductase activity, acting on the CH-OH group of donors, NAD or NADP as acceptor"/>
    <property type="evidence" value="ECO:0007669"/>
    <property type="project" value="TreeGrafter"/>
</dbReference>
<keyword evidence="5" id="KW-1185">Reference proteome</keyword>
<comment type="caution">
    <text evidence="4">The sequence shown here is derived from an EMBL/GenBank/DDBJ whole genome shotgun (WGS) entry which is preliminary data.</text>
</comment>
<dbReference type="Gene3D" id="3.40.50.720">
    <property type="entry name" value="NAD(P)-binding Rossmann-like Domain"/>
    <property type="match status" value="1"/>
</dbReference>
<dbReference type="GO" id="GO:0005737">
    <property type="term" value="C:cytoplasm"/>
    <property type="evidence" value="ECO:0007669"/>
    <property type="project" value="TreeGrafter"/>
</dbReference>
<name>A0A9N9YYF6_9HYPO</name>
<gene>
    <name evidence="4" type="ORF">CSOL1703_00012256</name>
</gene>
<dbReference type="AlphaFoldDB" id="A0A9N9YYF6"/>
<sequence>MLGDFPLAGKIVVITGGASGIGLAFTKLALTSEAKVIIADLVLPPPAEVLVRDDPNARFIRCDVGKWDDLESLIPFSQKEFGDVPDVYAANAGVGEPVFAILFPNAWSSFWADRETERYAQLDINLGHPIKLTRIAIRACLGRNKKGVVIITSSIAGVHGHFATALYVASKHGTIGLIKSLAKAETEAQVKVVGICPGLVETPLLKNIMESQNKDEPGVVLIKPSEIADRMKDLIEKGTYRGGTALAVSTPGDATIVADGSTSALEDLLPSDLNVMREIIAAERGK</sequence>
<accession>A0A9N9YYF6</accession>
<dbReference type="Pfam" id="PF00106">
    <property type="entry name" value="adh_short"/>
    <property type="match status" value="1"/>
</dbReference>
<evidence type="ECO:0000256" key="2">
    <source>
        <dbReference type="ARBA" id="ARBA00022857"/>
    </source>
</evidence>
<evidence type="ECO:0000313" key="5">
    <source>
        <dbReference type="Proteomes" id="UP000775872"/>
    </source>
</evidence>
<keyword evidence="3" id="KW-0560">Oxidoreductase</keyword>
<dbReference type="SUPFAM" id="SSF51735">
    <property type="entry name" value="NAD(P)-binding Rossmann-fold domains"/>
    <property type="match status" value="1"/>
</dbReference>
<dbReference type="EMBL" id="CABFOC020000013">
    <property type="protein sequence ID" value="CAH0045629.1"/>
    <property type="molecule type" value="Genomic_DNA"/>
</dbReference>
<evidence type="ECO:0000256" key="1">
    <source>
        <dbReference type="ARBA" id="ARBA00006484"/>
    </source>
</evidence>
<dbReference type="InterPro" id="IPR002347">
    <property type="entry name" value="SDR_fam"/>
</dbReference>
<dbReference type="InterPro" id="IPR036291">
    <property type="entry name" value="NAD(P)-bd_dom_sf"/>
</dbReference>
<organism evidence="4 5">
    <name type="scientific">Clonostachys solani</name>
    <dbReference type="NCBI Taxonomy" id="160281"/>
    <lineage>
        <taxon>Eukaryota</taxon>
        <taxon>Fungi</taxon>
        <taxon>Dikarya</taxon>
        <taxon>Ascomycota</taxon>
        <taxon>Pezizomycotina</taxon>
        <taxon>Sordariomycetes</taxon>
        <taxon>Hypocreomycetidae</taxon>
        <taxon>Hypocreales</taxon>
        <taxon>Bionectriaceae</taxon>
        <taxon>Clonostachys</taxon>
    </lineage>
</organism>
<proteinExistence type="inferred from homology"/>
<protein>
    <submittedName>
        <fullName evidence="4">Uncharacterized protein</fullName>
    </submittedName>
</protein>
<dbReference type="PROSITE" id="PS00061">
    <property type="entry name" value="ADH_SHORT"/>
    <property type="match status" value="1"/>
</dbReference>
<evidence type="ECO:0000313" key="4">
    <source>
        <dbReference type="EMBL" id="CAH0045629.1"/>
    </source>
</evidence>